<organism evidence="5 6">
    <name type="scientific">Acidimicrobium ferrooxidans (strain DSM 10331 / JCM 15462 / NBRC 103882 / ICP)</name>
    <dbReference type="NCBI Taxonomy" id="525909"/>
    <lineage>
        <taxon>Bacteria</taxon>
        <taxon>Bacillati</taxon>
        <taxon>Actinomycetota</taxon>
        <taxon>Acidimicrobiia</taxon>
        <taxon>Acidimicrobiales</taxon>
        <taxon>Acidimicrobiaceae</taxon>
        <taxon>Acidimicrobium</taxon>
    </lineage>
</organism>
<evidence type="ECO:0000313" key="6">
    <source>
        <dbReference type="Proteomes" id="UP000000771"/>
    </source>
</evidence>
<evidence type="ECO:0000256" key="3">
    <source>
        <dbReference type="RuleBase" id="RU004514"/>
    </source>
</evidence>
<keyword evidence="1 2" id="KW-0663">Pyridoxal phosphate</keyword>
<protein>
    <submittedName>
        <fullName evidence="5">Alanine racemase domain protein</fullName>
    </submittedName>
</protein>
<dbReference type="Gene3D" id="3.20.20.10">
    <property type="entry name" value="Alanine racemase"/>
    <property type="match status" value="1"/>
</dbReference>
<feature type="domain" description="Alanine racemase N-terminal" evidence="4">
    <location>
        <begin position="16"/>
        <end position="215"/>
    </location>
</feature>
<keyword evidence="6" id="KW-1185">Reference proteome</keyword>
<dbReference type="EMBL" id="CP001631">
    <property type="protein sequence ID" value="ACU54170.1"/>
    <property type="molecule type" value="Genomic_DNA"/>
</dbReference>
<evidence type="ECO:0000259" key="4">
    <source>
        <dbReference type="Pfam" id="PF01168"/>
    </source>
</evidence>
<dbReference type="InterPro" id="IPR001608">
    <property type="entry name" value="Ala_racemase_N"/>
</dbReference>
<name>C7LZL2_ACIFD</name>
<dbReference type="PANTHER" id="PTHR10146">
    <property type="entry name" value="PROLINE SYNTHETASE CO-TRANSCRIBED BACTERIAL HOMOLOG PROTEIN"/>
    <property type="match status" value="1"/>
</dbReference>
<dbReference type="InterPro" id="IPR011078">
    <property type="entry name" value="PyrdxlP_homeostasis"/>
</dbReference>
<dbReference type="KEGG" id="afo:Afer_1239"/>
<proteinExistence type="inferred from homology"/>
<dbReference type="HOGENOM" id="CLU_059988_1_0_11"/>
<evidence type="ECO:0000313" key="5">
    <source>
        <dbReference type="EMBL" id="ACU54170.1"/>
    </source>
</evidence>
<dbReference type="eggNOG" id="COG0325">
    <property type="taxonomic scope" value="Bacteria"/>
</dbReference>
<dbReference type="AlphaFoldDB" id="C7LZL2"/>
<dbReference type="InterPro" id="IPR029066">
    <property type="entry name" value="PLP-binding_barrel"/>
</dbReference>
<comment type="cofactor">
    <cofactor evidence="2">
        <name>pyridoxal 5'-phosphate</name>
        <dbReference type="ChEBI" id="CHEBI:597326"/>
    </cofactor>
</comment>
<dbReference type="STRING" id="525909.Afer_1239"/>
<dbReference type="Proteomes" id="UP000000771">
    <property type="component" value="Chromosome"/>
</dbReference>
<evidence type="ECO:0000256" key="1">
    <source>
        <dbReference type="ARBA" id="ARBA00022898"/>
    </source>
</evidence>
<sequence length="230" mass="24722">MNLVEQLRERRRAIEAEVATLAPVRPPRIVCVTKTHPVETVRAAVEAGNRELGENYASELAEKAAALRDLDVRWHFIGHLQRRQIKQVSGAASVVETLSRVVEAERLAALGFDGEVFVQVAPPDAPATRSGVPREGAPELVAAARSLGLRVVGVMGVALPGEEAPVRTFFRSLVALADELELPERSFGMSADWRWATTEGATILRLGTALLGPRPGSRANLSASEGVEVP</sequence>
<evidence type="ECO:0000256" key="2">
    <source>
        <dbReference type="PIRSR" id="PIRSR004848-1"/>
    </source>
</evidence>
<dbReference type="PIRSF" id="PIRSF004848">
    <property type="entry name" value="YBL036c_PLPDEIII"/>
    <property type="match status" value="1"/>
</dbReference>
<dbReference type="Pfam" id="PF01168">
    <property type="entry name" value="Ala_racemase_N"/>
    <property type="match status" value="1"/>
</dbReference>
<dbReference type="PANTHER" id="PTHR10146:SF14">
    <property type="entry name" value="PYRIDOXAL PHOSPHATE HOMEOSTASIS PROTEIN"/>
    <property type="match status" value="1"/>
</dbReference>
<dbReference type="OrthoDB" id="9804072at2"/>
<dbReference type="GO" id="GO:0030170">
    <property type="term" value="F:pyridoxal phosphate binding"/>
    <property type="evidence" value="ECO:0007669"/>
    <property type="project" value="InterPro"/>
</dbReference>
<feature type="modified residue" description="N6-(pyridoxal phosphate)lysine" evidence="2">
    <location>
        <position position="34"/>
    </location>
</feature>
<accession>C7LZL2</accession>
<dbReference type="SUPFAM" id="SSF51419">
    <property type="entry name" value="PLP-binding barrel"/>
    <property type="match status" value="1"/>
</dbReference>
<comment type="similarity">
    <text evidence="3">Belongs to the pyridoxal phosphate-binding protein YggS/PROSC family.</text>
</comment>
<dbReference type="RefSeq" id="WP_015798656.1">
    <property type="nucleotide sequence ID" value="NC_013124.1"/>
</dbReference>
<reference evidence="5 6" key="1">
    <citation type="journal article" date="2009" name="Stand. Genomic Sci.">
        <title>Complete genome sequence of Acidimicrobium ferrooxidans type strain (ICP).</title>
        <authorList>
            <person name="Clum A."/>
            <person name="Nolan M."/>
            <person name="Lang E."/>
            <person name="Glavina Del Rio T."/>
            <person name="Tice H."/>
            <person name="Copeland A."/>
            <person name="Cheng J.F."/>
            <person name="Lucas S."/>
            <person name="Chen F."/>
            <person name="Bruce D."/>
            <person name="Goodwin L."/>
            <person name="Pitluck S."/>
            <person name="Ivanova N."/>
            <person name="Mavrommatis K."/>
            <person name="Mikhailova N."/>
            <person name="Pati A."/>
            <person name="Chen A."/>
            <person name="Palaniappan K."/>
            <person name="Goker M."/>
            <person name="Spring S."/>
            <person name="Land M."/>
            <person name="Hauser L."/>
            <person name="Chang Y.J."/>
            <person name="Jeffries C.C."/>
            <person name="Chain P."/>
            <person name="Bristow J."/>
            <person name="Eisen J.A."/>
            <person name="Markowitz V."/>
            <person name="Hugenholtz P."/>
            <person name="Kyrpides N.C."/>
            <person name="Klenk H.P."/>
            <person name="Lapidus A."/>
        </authorList>
    </citation>
    <scope>NUCLEOTIDE SEQUENCE [LARGE SCALE GENOMIC DNA]</scope>
    <source>
        <strain evidence="6">DSM 10331 / JCM 15462 / NBRC 103882 / ICP</strain>
    </source>
</reference>
<gene>
    <name evidence="5" type="ordered locus">Afer_1239</name>
</gene>